<evidence type="ECO:0000256" key="7">
    <source>
        <dbReference type="ARBA" id="ARBA00023315"/>
    </source>
</evidence>
<dbReference type="PANTHER" id="PTHR38686:SF1">
    <property type="entry name" value="APOLIPOPROTEIN N-ACYLTRANSFERASE"/>
    <property type="match status" value="1"/>
</dbReference>
<accession>A0A1R4J5Z1</accession>
<evidence type="ECO:0000256" key="6">
    <source>
        <dbReference type="ARBA" id="ARBA00023136"/>
    </source>
</evidence>
<dbReference type="RefSeq" id="WP_245827301.1">
    <property type="nucleotide sequence ID" value="NZ_FUKR01000032.1"/>
</dbReference>
<comment type="catalytic activity">
    <reaction evidence="8">
        <text>N-terminal S-1,2-diacyl-sn-glyceryl-L-cysteinyl-[lipoprotein] + a glycerophospholipid = N-acyl-S-1,2-diacyl-sn-glyceryl-L-cysteinyl-[lipoprotein] + a 2-acyl-sn-glycero-3-phospholipid + H(+)</text>
        <dbReference type="Rhea" id="RHEA:48228"/>
        <dbReference type="Rhea" id="RHEA-COMP:14681"/>
        <dbReference type="Rhea" id="RHEA-COMP:14684"/>
        <dbReference type="ChEBI" id="CHEBI:15378"/>
        <dbReference type="ChEBI" id="CHEBI:136912"/>
        <dbReference type="ChEBI" id="CHEBI:140656"/>
        <dbReference type="ChEBI" id="CHEBI:140657"/>
        <dbReference type="ChEBI" id="CHEBI:140660"/>
        <dbReference type="EC" id="2.3.1.269"/>
    </reaction>
</comment>
<feature type="transmembrane region" description="Helical" evidence="8">
    <location>
        <begin position="53"/>
        <end position="70"/>
    </location>
</feature>
<organism evidence="10 11">
    <name type="scientific">Mycetocola reblochoni REB411</name>
    <dbReference type="NCBI Taxonomy" id="1255698"/>
    <lineage>
        <taxon>Bacteria</taxon>
        <taxon>Bacillati</taxon>
        <taxon>Actinomycetota</taxon>
        <taxon>Actinomycetes</taxon>
        <taxon>Micrococcales</taxon>
        <taxon>Microbacteriaceae</taxon>
        <taxon>Mycetocola</taxon>
    </lineage>
</organism>
<evidence type="ECO:0000256" key="4">
    <source>
        <dbReference type="ARBA" id="ARBA00022692"/>
    </source>
</evidence>
<dbReference type="GO" id="GO:0016410">
    <property type="term" value="F:N-acyltransferase activity"/>
    <property type="evidence" value="ECO:0007669"/>
    <property type="project" value="UniProtKB-UniRule"/>
</dbReference>
<dbReference type="UniPathway" id="UPA00666"/>
<keyword evidence="6 8" id="KW-0472">Membrane</keyword>
<evidence type="ECO:0000256" key="2">
    <source>
        <dbReference type="ARBA" id="ARBA00022475"/>
    </source>
</evidence>
<dbReference type="EC" id="2.3.1.269" evidence="8"/>
<dbReference type="Pfam" id="PF20154">
    <property type="entry name" value="LNT_N"/>
    <property type="match status" value="1"/>
</dbReference>
<keyword evidence="4 8" id="KW-0812">Transmembrane</keyword>
<dbReference type="Proteomes" id="UP000196778">
    <property type="component" value="Unassembled WGS sequence"/>
</dbReference>
<protein>
    <recommendedName>
        <fullName evidence="8">Apolipoprotein N-acyltransferase</fullName>
        <shortName evidence="8">ALP N-acyltransferase</shortName>
        <ecNumber evidence="8">2.3.1.269</ecNumber>
    </recommendedName>
</protein>
<dbReference type="InterPro" id="IPR004563">
    <property type="entry name" value="Apolipo_AcylTrfase"/>
</dbReference>
<dbReference type="Pfam" id="PF00795">
    <property type="entry name" value="CN_hydrolase"/>
    <property type="match status" value="1"/>
</dbReference>
<dbReference type="InterPro" id="IPR045378">
    <property type="entry name" value="LNT_N"/>
</dbReference>
<feature type="transmembrane region" description="Helical" evidence="8">
    <location>
        <begin position="183"/>
        <end position="204"/>
    </location>
</feature>
<feature type="transmembrane region" description="Helical" evidence="8">
    <location>
        <begin position="141"/>
        <end position="163"/>
    </location>
</feature>
<dbReference type="NCBIfam" id="TIGR00546">
    <property type="entry name" value="lnt"/>
    <property type="match status" value="1"/>
</dbReference>
<feature type="transmembrane region" description="Helical" evidence="8">
    <location>
        <begin position="249"/>
        <end position="268"/>
    </location>
</feature>
<feature type="transmembrane region" description="Helical" evidence="8">
    <location>
        <begin position="82"/>
        <end position="106"/>
    </location>
</feature>
<keyword evidence="10" id="KW-0449">Lipoprotein</keyword>
<name>A0A1R4J5Z1_9MICO</name>
<comment type="subcellular location">
    <subcellularLocation>
        <location evidence="1 8">Cell membrane</location>
        <topology evidence="1 8">Multi-pass membrane protein</topology>
    </subcellularLocation>
</comment>
<keyword evidence="11" id="KW-1185">Reference proteome</keyword>
<dbReference type="HAMAP" id="MF_01148">
    <property type="entry name" value="Lnt"/>
    <property type="match status" value="1"/>
</dbReference>
<dbReference type="SUPFAM" id="SSF56317">
    <property type="entry name" value="Carbon-nitrogen hydrolase"/>
    <property type="match status" value="1"/>
</dbReference>
<evidence type="ECO:0000256" key="8">
    <source>
        <dbReference type="HAMAP-Rule" id="MF_01148"/>
    </source>
</evidence>
<evidence type="ECO:0000313" key="11">
    <source>
        <dbReference type="Proteomes" id="UP000196778"/>
    </source>
</evidence>
<dbReference type="AlphaFoldDB" id="A0A1R4J5Z1"/>
<comment type="function">
    <text evidence="8">Catalyzes the phospholipid dependent N-acylation of the N-terminal cysteine of apolipoprotein, the last step in lipoprotein maturation.</text>
</comment>
<reference evidence="11" key="1">
    <citation type="submission" date="2017-02" db="EMBL/GenBank/DDBJ databases">
        <authorList>
            <person name="Dridi B."/>
        </authorList>
    </citation>
    <scope>NUCLEOTIDE SEQUENCE [LARGE SCALE GENOMIC DNA]</scope>
    <source>
        <strain evidence="11">EB411</strain>
    </source>
</reference>
<evidence type="ECO:0000256" key="5">
    <source>
        <dbReference type="ARBA" id="ARBA00022989"/>
    </source>
</evidence>
<dbReference type="InterPro" id="IPR036526">
    <property type="entry name" value="C-N_Hydrolase_sf"/>
</dbReference>
<dbReference type="GO" id="GO:0042158">
    <property type="term" value="P:lipoprotein biosynthetic process"/>
    <property type="evidence" value="ECO:0007669"/>
    <property type="project" value="UniProtKB-UniRule"/>
</dbReference>
<evidence type="ECO:0000256" key="1">
    <source>
        <dbReference type="ARBA" id="ARBA00004651"/>
    </source>
</evidence>
<evidence type="ECO:0000313" key="10">
    <source>
        <dbReference type="EMBL" id="SJN27478.1"/>
    </source>
</evidence>
<keyword evidence="5 8" id="KW-1133">Transmembrane helix</keyword>
<proteinExistence type="inferred from homology"/>
<evidence type="ECO:0000259" key="9">
    <source>
        <dbReference type="PROSITE" id="PS50263"/>
    </source>
</evidence>
<gene>
    <name evidence="8" type="primary">lnt</name>
    <name evidence="10" type="ORF">FM119_05655</name>
</gene>
<feature type="transmembrane region" description="Helical" evidence="8">
    <location>
        <begin position="533"/>
        <end position="558"/>
    </location>
</feature>
<dbReference type="EMBL" id="FUKR01000032">
    <property type="protein sequence ID" value="SJN27478.1"/>
    <property type="molecule type" value="Genomic_DNA"/>
</dbReference>
<feature type="domain" description="CN hydrolase" evidence="9">
    <location>
        <begin position="276"/>
        <end position="524"/>
    </location>
</feature>
<keyword evidence="2 8" id="KW-1003">Cell membrane</keyword>
<sequence length="578" mass="60192">MSGSPRATARRSGRAPLDVPAAEGGPIVPVWAAVVLAVGYGPLTDLAFPDADLWPLIVPGIAVLLVALRGRGFWGGMGLGTLAGASFYLIHIQWATLFLGVVPWAALSILEALFVGVGSGLIALAYRVVPRHWPGSAGRMLLLPAIVAGLWIARESVSGAWPYGGFAWGRVALSQSESPLAPLVAWVGLDGLGFLLVFLTAALVEAAVGGARLTVGAPFPATRVPRVPFPDRPADAVEPVRSRSTPGRLWRVLVPAITVVALTAWPAWNVAEAGSLRVGAVQGNGPAGYFDRAEQGEVRDAQFEATLPLIGEDLDLVVWPEASAELDPRRDATTEAMLGYLSSSIGAPLLVGAITERDGELFNSSLLVESDDEGTGVSAQYDKHRPVPFGEYVPDRAFWEPFAPELIGLIQREYTPGTGSAALRIGQLTAAVSICFDIVDDALTRDAVRDGASVIIAQTNNADFGETDENQQQLAIARMRAIETGRSLLNLSTVGTSQAIGPDGTTIAALPAYTATQMAVDLPLSRSTTPAIVIGPAVSTLVTVGGLSALAAAVVVAARRRGDVLRGDRPPAVGGGAA</sequence>
<keyword evidence="3 8" id="KW-0808">Transferase</keyword>
<dbReference type="GO" id="GO:0005886">
    <property type="term" value="C:plasma membrane"/>
    <property type="evidence" value="ECO:0007669"/>
    <property type="project" value="UniProtKB-SubCell"/>
</dbReference>
<keyword evidence="7 8" id="KW-0012">Acyltransferase</keyword>
<dbReference type="Gene3D" id="3.60.110.10">
    <property type="entry name" value="Carbon-nitrogen hydrolase"/>
    <property type="match status" value="1"/>
</dbReference>
<dbReference type="PANTHER" id="PTHR38686">
    <property type="entry name" value="APOLIPOPROTEIN N-ACYLTRANSFERASE"/>
    <property type="match status" value="1"/>
</dbReference>
<comment type="pathway">
    <text evidence="8">Protein modification; lipoprotein biosynthesis (N-acyl transfer).</text>
</comment>
<evidence type="ECO:0000256" key="3">
    <source>
        <dbReference type="ARBA" id="ARBA00022679"/>
    </source>
</evidence>
<comment type="similarity">
    <text evidence="8">Belongs to the CN hydrolase family. Apolipoprotein N-acyltransferase subfamily.</text>
</comment>
<dbReference type="CDD" id="cd07571">
    <property type="entry name" value="ALP_N-acyl_transferase"/>
    <property type="match status" value="1"/>
</dbReference>
<dbReference type="InterPro" id="IPR003010">
    <property type="entry name" value="C-N_Hydrolase"/>
</dbReference>
<feature type="transmembrane region" description="Helical" evidence="8">
    <location>
        <begin position="21"/>
        <end position="41"/>
    </location>
</feature>
<dbReference type="PROSITE" id="PS50263">
    <property type="entry name" value="CN_HYDROLASE"/>
    <property type="match status" value="1"/>
</dbReference>